<organism evidence="2 3">
    <name type="scientific">Candidatus Limivivens merdigallinarum</name>
    <dbReference type="NCBI Taxonomy" id="2840859"/>
    <lineage>
        <taxon>Bacteria</taxon>
        <taxon>Bacillati</taxon>
        <taxon>Bacillota</taxon>
        <taxon>Clostridia</taxon>
        <taxon>Lachnospirales</taxon>
        <taxon>Lachnospiraceae</taxon>
        <taxon>Lachnospiraceae incertae sedis</taxon>
        <taxon>Candidatus Limivivens</taxon>
    </lineage>
</organism>
<proteinExistence type="predicted"/>
<gene>
    <name evidence="2" type="ORF">IAB26_01730</name>
</gene>
<dbReference type="InterPro" id="IPR007712">
    <property type="entry name" value="RelE/ParE_toxin"/>
</dbReference>
<reference evidence="2" key="1">
    <citation type="submission" date="2020-10" db="EMBL/GenBank/DDBJ databases">
        <authorList>
            <person name="Gilroy R."/>
        </authorList>
    </citation>
    <scope>NUCLEOTIDE SEQUENCE</scope>
    <source>
        <strain evidence="2">ChiSjej3B21-11622</strain>
    </source>
</reference>
<dbReference type="Gene3D" id="3.30.2310.20">
    <property type="entry name" value="RelE-like"/>
    <property type="match status" value="1"/>
</dbReference>
<dbReference type="Pfam" id="PF05016">
    <property type="entry name" value="ParE_toxin"/>
    <property type="match status" value="1"/>
</dbReference>
<sequence length="103" mass="12423">MNKKYQLRYLPLFRQDMAQTVSYIANGLKNTEAALKLIDDVEAAILERLDHPVSFEPYYSAKKRKHPYYRIYVRNYVIYYVVVDDVMEVRRFLYGARDVEKYL</sequence>
<reference evidence="2" key="2">
    <citation type="journal article" date="2021" name="PeerJ">
        <title>Extensive microbial diversity within the chicken gut microbiome revealed by metagenomics and culture.</title>
        <authorList>
            <person name="Gilroy R."/>
            <person name="Ravi A."/>
            <person name="Getino M."/>
            <person name="Pursley I."/>
            <person name="Horton D.L."/>
            <person name="Alikhan N.F."/>
            <person name="Baker D."/>
            <person name="Gharbi K."/>
            <person name="Hall N."/>
            <person name="Watson M."/>
            <person name="Adriaenssens E.M."/>
            <person name="Foster-Nyarko E."/>
            <person name="Jarju S."/>
            <person name="Secka A."/>
            <person name="Antonio M."/>
            <person name="Oren A."/>
            <person name="Chaudhuri R.R."/>
            <person name="La Ragione R."/>
            <person name="Hildebrand F."/>
            <person name="Pallen M.J."/>
        </authorList>
    </citation>
    <scope>NUCLEOTIDE SEQUENCE</scope>
    <source>
        <strain evidence="2">ChiSjej3B21-11622</strain>
    </source>
</reference>
<accession>A0A9D0ZTR2</accession>
<keyword evidence="1" id="KW-1277">Toxin-antitoxin system</keyword>
<comment type="caution">
    <text evidence="2">The sequence shown here is derived from an EMBL/GenBank/DDBJ whole genome shotgun (WGS) entry which is preliminary data.</text>
</comment>
<name>A0A9D0ZTR2_9FIRM</name>
<dbReference type="EMBL" id="DVFT01000023">
    <property type="protein sequence ID" value="HIQ95260.1"/>
    <property type="molecule type" value="Genomic_DNA"/>
</dbReference>
<dbReference type="InterPro" id="IPR035093">
    <property type="entry name" value="RelE/ParE_toxin_dom_sf"/>
</dbReference>
<evidence type="ECO:0000313" key="3">
    <source>
        <dbReference type="Proteomes" id="UP000886886"/>
    </source>
</evidence>
<dbReference type="Proteomes" id="UP000886886">
    <property type="component" value="Unassembled WGS sequence"/>
</dbReference>
<evidence type="ECO:0000256" key="1">
    <source>
        <dbReference type="ARBA" id="ARBA00022649"/>
    </source>
</evidence>
<dbReference type="AlphaFoldDB" id="A0A9D0ZTR2"/>
<protein>
    <submittedName>
        <fullName evidence="2">Type II toxin-antitoxin system RelE/ParE family toxin</fullName>
    </submittedName>
</protein>
<evidence type="ECO:0000313" key="2">
    <source>
        <dbReference type="EMBL" id="HIQ95260.1"/>
    </source>
</evidence>